<dbReference type="EMBL" id="JAACNO010000038">
    <property type="protein sequence ID" value="KAF4150676.1"/>
    <property type="molecule type" value="Genomic_DNA"/>
</dbReference>
<evidence type="ECO:0000313" key="2">
    <source>
        <dbReference type="EMBL" id="KAF4046296.1"/>
    </source>
</evidence>
<protein>
    <submittedName>
        <fullName evidence="2">Uncharacterized protein</fullName>
    </submittedName>
</protein>
<evidence type="ECO:0000256" key="1">
    <source>
        <dbReference type="SAM" id="MobiDB-lite"/>
    </source>
</evidence>
<dbReference type="Proteomes" id="UP000704712">
    <property type="component" value="Unassembled WGS sequence"/>
</dbReference>
<feature type="region of interest" description="Disordered" evidence="1">
    <location>
        <begin position="199"/>
        <end position="230"/>
    </location>
</feature>
<gene>
    <name evidence="2" type="ORF">GN244_ATG01314</name>
    <name evidence="3" type="ORF">GN958_ATG00136</name>
</gene>
<reference evidence="2" key="1">
    <citation type="submission" date="2020-04" db="EMBL/GenBank/DDBJ databases">
        <title>Hybrid Assembly of Korean Phytophthora infestans isolates.</title>
        <authorList>
            <person name="Prokchorchik M."/>
            <person name="Lee Y."/>
            <person name="Seo J."/>
            <person name="Cho J.-H."/>
            <person name="Park Y.-E."/>
            <person name="Jang D.-C."/>
            <person name="Im J.-S."/>
            <person name="Choi J.-G."/>
            <person name="Park H.-J."/>
            <person name="Lee G.-B."/>
            <person name="Lee Y.-G."/>
            <person name="Hong S.-Y."/>
            <person name="Cho K."/>
            <person name="Sohn K.H."/>
        </authorList>
    </citation>
    <scope>NUCLEOTIDE SEQUENCE</scope>
    <source>
        <strain evidence="2">KR_1_A1</strain>
        <strain evidence="3">KR_2_A2</strain>
    </source>
</reference>
<dbReference type="AlphaFoldDB" id="A0A833X262"/>
<evidence type="ECO:0000313" key="3">
    <source>
        <dbReference type="EMBL" id="KAF4150676.1"/>
    </source>
</evidence>
<keyword evidence="4" id="KW-1185">Reference proteome</keyword>
<proteinExistence type="predicted"/>
<dbReference type="EMBL" id="WSZM01000020">
    <property type="protein sequence ID" value="KAF4046296.1"/>
    <property type="molecule type" value="Genomic_DNA"/>
</dbReference>
<sequence>MISRVGLAAAAKSGTVARAISTETYSFVQARAGYRKEIVSLRKDFIEEEKRRKEKLARDAEAQRQIIMKAKAARLEVKRQQQAIRAKEVARERAIHDEKVRKYFEEKVVVRQERSAEVERRREALVASLRQQCAKWTTDENYTEKLKEDVFIYSPQQISARGSFDPSNTSGSAVSWLEKLQRMKPAGVHDSSVEAAASAVASAADEEDAITYAPSNDDDVEMSKPKQEDE</sequence>
<accession>A0A833X262</accession>
<dbReference type="Proteomes" id="UP000602510">
    <property type="component" value="Unassembled WGS sequence"/>
</dbReference>
<comment type="caution">
    <text evidence="2">The sequence shown here is derived from an EMBL/GenBank/DDBJ whole genome shotgun (WGS) entry which is preliminary data.</text>
</comment>
<name>A0A833X262_PHYIN</name>
<organism evidence="2 4">
    <name type="scientific">Phytophthora infestans</name>
    <name type="common">Potato late blight agent</name>
    <name type="synonym">Botrytis infestans</name>
    <dbReference type="NCBI Taxonomy" id="4787"/>
    <lineage>
        <taxon>Eukaryota</taxon>
        <taxon>Sar</taxon>
        <taxon>Stramenopiles</taxon>
        <taxon>Oomycota</taxon>
        <taxon>Peronosporomycetes</taxon>
        <taxon>Peronosporales</taxon>
        <taxon>Peronosporaceae</taxon>
        <taxon>Phytophthora</taxon>
    </lineage>
</organism>
<feature type="compositionally biased region" description="Basic and acidic residues" evidence="1">
    <location>
        <begin position="221"/>
        <end position="230"/>
    </location>
</feature>
<evidence type="ECO:0000313" key="4">
    <source>
        <dbReference type="Proteomes" id="UP000602510"/>
    </source>
</evidence>